<keyword evidence="7" id="KW-1185">Reference proteome</keyword>
<dbReference type="RefSeq" id="WP_306072861.1">
    <property type="nucleotide sequence ID" value="NZ_JAROBZ020000001.1"/>
</dbReference>
<dbReference type="Gene3D" id="2.115.10.20">
    <property type="entry name" value="Glycosyl hydrolase domain, family 43"/>
    <property type="match status" value="1"/>
</dbReference>
<dbReference type="Pfam" id="PF17851">
    <property type="entry name" value="GH43_C2"/>
    <property type="match status" value="1"/>
</dbReference>
<dbReference type="PANTHER" id="PTHR42812">
    <property type="entry name" value="BETA-XYLOSIDASE"/>
    <property type="match status" value="1"/>
</dbReference>
<proteinExistence type="inferred from homology"/>
<dbReference type="SUPFAM" id="SSF75005">
    <property type="entry name" value="Arabinanase/levansucrase/invertase"/>
    <property type="match status" value="1"/>
</dbReference>
<reference evidence="6 7" key="1">
    <citation type="submission" date="2024-05" db="EMBL/GenBank/DDBJ databases">
        <authorList>
            <person name="Venkateswaran K."/>
        </authorList>
    </citation>
    <scope>NUCLEOTIDE SEQUENCE [LARGE SCALE GENOMIC DNA]</scope>
    <source>
        <strain evidence="6 7">179-C4-2-HS</strain>
    </source>
</reference>
<evidence type="ECO:0000256" key="1">
    <source>
        <dbReference type="ARBA" id="ARBA00009865"/>
    </source>
</evidence>
<evidence type="ECO:0000313" key="6">
    <source>
        <dbReference type="EMBL" id="MFB3168593.1"/>
    </source>
</evidence>
<keyword evidence="2 4" id="KW-0378">Hydrolase</keyword>
<comment type="caution">
    <text evidence="6">The sequence shown here is derived from an EMBL/GenBank/DDBJ whole genome shotgun (WGS) entry which is preliminary data.</text>
</comment>
<sequence length="518" mass="58289">MKYTNPIISGFHPDPSICKVAEDYYLVTSSFEYFPGIPLFHSTDLVNWNQIGHVLTRESQLPLTREHSFVPSQGIYAPTIRHHNGRFYVITTNITIRKSFYVWADNPEGPWSEPIFLEGLMGYDPSLFFDEDGKVYLTYASFPGIGPEGILQTEIDIESGKILSESQLIWEGTGGCSPEGPHLYRVNDWYYLMIAEGGTENGHMVTISKSKNPYGPFESNPYNPILSNRSTKLPIQATGHADLVQATDGSWWAVFLGIRPVKSTKLHHLGRETNLAPVQWSEQGWPVIGSNGRADVIYDTKSKLLNNRIPWEEKEDFNNVSLSPVWNFYRNPPLGSWSLTDKPGFLTLYGQPCTLNDTESPIFVGRRQQHFNCDVSTLLNFTPSEDGEEAGLAVFMNENYHYEIAKTVRQGKSLILFRRRIGSMLKVEKEIEVDQQTVVFKLKSTDKSFTFSFLTAAGEEEVIGVGETSFLSTQIAGGFTGIYFALYATGNGKSSTTPAHFDYFNYISNDESEGRSKL</sequence>
<evidence type="ECO:0000256" key="4">
    <source>
        <dbReference type="RuleBase" id="RU361187"/>
    </source>
</evidence>
<comment type="similarity">
    <text evidence="1 4">Belongs to the glycosyl hydrolase 43 family.</text>
</comment>
<dbReference type="Proteomes" id="UP001241748">
    <property type="component" value="Unassembled WGS sequence"/>
</dbReference>
<organism evidence="6 7">
    <name type="scientific">Neobacillus driksii</name>
    <dbReference type="NCBI Taxonomy" id="3035913"/>
    <lineage>
        <taxon>Bacteria</taxon>
        <taxon>Bacillati</taxon>
        <taxon>Bacillota</taxon>
        <taxon>Bacilli</taxon>
        <taxon>Bacillales</taxon>
        <taxon>Bacillaceae</taxon>
        <taxon>Neobacillus</taxon>
    </lineage>
</organism>
<dbReference type="InterPro" id="IPR051795">
    <property type="entry name" value="Glycosyl_Hydrlase_43"/>
</dbReference>
<keyword evidence="3 4" id="KW-0326">Glycosidase</keyword>
<dbReference type="Gene3D" id="2.60.120.200">
    <property type="match status" value="1"/>
</dbReference>
<accession>A0ABV4YX03</accession>
<protein>
    <submittedName>
        <fullName evidence="6">Glycoside hydrolase family 43 protein</fullName>
    </submittedName>
</protein>
<dbReference type="EMBL" id="JAROBZ020000001">
    <property type="protein sequence ID" value="MFB3168593.1"/>
    <property type="molecule type" value="Genomic_DNA"/>
</dbReference>
<dbReference type="InterPro" id="IPR041542">
    <property type="entry name" value="GH43_C2"/>
</dbReference>
<dbReference type="CDD" id="cd18617">
    <property type="entry name" value="GH43_XynB-like"/>
    <property type="match status" value="1"/>
</dbReference>
<name>A0ABV4YX03_9BACI</name>
<dbReference type="SUPFAM" id="SSF49899">
    <property type="entry name" value="Concanavalin A-like lectins/glucanases"/>
    <property type="match status" value="1"/>
</dbReference>
<gene>
    <name evidence="6" type="ORF">P5G62_015865</name>
</gene>
<feature type="domain" description="Beta-xylosidase C-terminal Concanavalin A-like" evidence="5">
    <location>
        <begin position="314"/>
        <end position="506"/>
    </location>
</feature>
<evidence type="ECO:0000256" key="3">
    <source>
        <dbReference type="ARBA" id="ARBA00023295"/>
    </source>
</evidence>
<dbReference type="GO" id="GO:0016787">
    <property type="term" value="F:hydrolase activity"/>
    <property type="evidence" value="ECO:0007669"/>
    <property type="project" value="UniProtKB-KW"/>
</dbReference>
<dbReference type="Pfam" id="PF04616">
    <property type="entry name" value="Glyco_hydro_43"/>
    <property type="match status" value="1"/>
</dbReference>
<dbReference type="InterPro" id="IPR023296">
    <property type="entry name" value="Glyco_hydro_beta-prop_sf"/>
</dbReference>
<evidence type="ECO:0000256" key="2">
    <source>
        <dbReference type="ARBA" id="ARBA00022801"/>
    </source>
</evidence>
<dbReference type="InterPro" id="IPR006710">
    <property type="entry name" value="Glyco_hydro_43"/>
</dbReference>
<dbReference type="PANTHER" id="PTHR42812:SF12">
    <property type="entry name" value="BETA-XYLOSIDASE-RELATED"/>
    <property type="match status" value="1"/>
</dbReference>
<evidence type="ECO:0000259" key="5">
    <source>
        <dbReference type="Pfam" id="PF17851"/>
    </source>
</evidence>
<dbReference type="InterPro" id="IPR013320">
    <property type="entry name" value="ConA-like_dom_sf"/>
</dbReference>
<evidence type="ECO:0000313" key="7">
    <source>
        <dbReference type="Proteomes" id="UP001241748"/>
    </source>
</evidence>